<dbReference type="Pfam" id="PF07759">
    <property type="entry name" value="DUF1615"/>
    <property type="match status" value="1"/>
</dbReference>
<sequence>MLKRLARWLMATTVLGAVVGVGMWVYPAFKQYWMGEPAKAVAVSAPPSVGLLPTVMLIKAAEPAVADPRGWASDVLDVLKLHGLPQSRENVCSIIAVADQESGFVANPTVPNLGKSSEKAVIEKLSKLSILRGGAITFLNRFPDPADSFMQRIRRAKTERDLDLAYRALVAGLEDYARRYKLGLLLDNHFASDLIEGSNEIDTIGSMQVAVNFAVQYETQRRGGKALSLQEIYQVRDSLYTRKGGLFYGALLLLGYESGYDKKLYRFADFNAGRYSSRNAAFQAVIGVLSKQTLATDGDLLMYKADGSVASKVSGTEQALRYINQAFALNLKESQIRRDLMQEKTLSFNNTTTYKLIRATYAKATGKAAVYAQVPNIQLHSEKTSRILTTGKFANTVYGRYQRCLAAR</sequence>
<accession>A0ABX7X0Y9</accession>
<protein>
    <submittedName>
        <fullName evidence="2">DUF1615 family protein</fullName>
    </submittedName>
</protein>
<feature type="transmembrane region" description="Helical" evidence="1">
    <location>
        <begin position="6"/>
        <end position="26"/>
    </location>
</feature>
<keyword evidence="1" id="KW-1133">Transmembrane helix</keyword>
<dbReference type="Proteomes" id="UP000672039">
    <property type="component" value="Chromosome"/>
</dbReference>
<evidence type="ECO:0000256" key="1">
    <source>
        <dbReference type="SAM" id="Phobius"/>
    </source>
</evidence>
<dbReference type="InterPro" id="IPR011673">
    <property type="entry name" value="DUF1615"/>
</dbReference>
<dbReference type="EMBL" id="CP072801">
    <property type="protein sequence ID" value="QTR48293.1"/>
    <property type="molecule type" value="Genomic_DNA"/>
</dbReference>
<organism evidence="2 3">
    <name type="scientific">Thiothrix litoralis</name>
    <dbReference type="NCBI Taxonomy" id="2891210"/>
    <lineage>
        <taxon>Bacteria</taxon>
        <taxon>Pseudomonadati</taxon>
        <taxon>Pseudomonadota</taxon>
        <taxon>Gammaproteobacteria</taxon>
        <taxon>Thiotrichales</taxon>
        <taxon>Thiotrichaceae</taxon>
        <taxon>Thiothrix</taxon>
    </lineage>
</organism>
<keyword evidence="1" id="KW-0472">Membrane</keyword>
<keyword evidence="3" id="KW-1185">Reference proteome</keyword>
<evidence type="ECO:0000313" key="2">
    <source>
        <dbReference type="EMBL" id="QTR48293.1"/>
    </source>
</evidence>
<gene>
    <name evidence="2" type="ORF">J9253_01460</name>
</gene>
<keyword evidence="1" id="KW-0812">Transmembrane</keyword>
<proteinExistence type="predicted"/>
<evidence type="ECO:0000313" key="3">
    <source>
        <dbReference type="Proteomes" id="UP000672039"/>
    </source>
</evidence>
<reference evidence="2 3" key="1">
    <citation type="submission" date="2021-04" db="EMBL/GenBank/DDBJ databases">
        <title>Genomics, taxonomy and metabolism of representatives of sulfur bacteria of the genus Thiothrix: Thiothrix fructosivorans QT, Thiothrix unzii A1T and three new species, Thiothrix subterranea sp. nov., Thiothrix litoralis sp. nov. and 'Candidatus Thiothrix anitrata' sp. nov.</title>
        <authorList>
            <person name="Ravin N.V."/>
            <person name="Smolyakov D."/>
            <person name="Rudenko T.S."/>
            <person name="Mardanov A.V."/>
            <person name="Beletsky A.V."/>
            <person name="Markov N.D."/>
            <person name="Fomenkov A.I."/>
            <person name="Roberts R.J."/>
            <person name="Karnachuk O.V."/>
            <person name="Novikov A."/>
            <person name="Grabovich M.Y."/>
        </authorList>
    </citation>
    <scope>NUCLEOTIDE SEQUENCE [LARGE SCALE GENOMIC DNA]</scope>
    <source>
        <strain evidence="2 3">AS</strain>
    </source>
</reference>
<name>A0ABX7X0Y9_9GAMM</name>